<comment type="subcellular location">
    <subcellularLocation>
        <location evidence="1">Cytoplasm</location>
    </subcellularLocation>
</comment>
<dbReference type="GO" id="GO:0005737">
    <property type="term" value="C:cytoplasm"/>
    <property type="evidence" value="ECO:0007669"/>
    <property type="project" value="UniProtKB-SubCell"/>
</dbReference>
<keyword evidence="1" id="KW-0963">Cytoplasm</keyword>
<dbReference type="GO" id="GO:0042274">
    <property type="term" value="P:ribosomal small subunit biogenesis"/>
    <property type="evidence" value="ECO:0007669"/>
    <property type="project" value="UniProtKB-UniRule"/>
</dbReference>
<keyword evidence="1" id="KW-0143">Chaperone</keyword>
<dbReference type="SUPFAM" id="SSF50447">
    <property type="entry name" value="Translation proteins"/>
    <property type="match status" value="1"/>
</dbReference>
<dbReference type="InterPro" id="IPR009000">
    <property type="entry name" value="Transl_B-barrel_sf"/>
</dbReference>
<dbReference type="InterPro" id="IPR002676">
    <property type="entry name" value="RimM_N"/>
</dbReference>
<dbReference type="RefSeq" id="WP_045031617.1">
    <property type="nucleotide sequence ID" value="NZ_CAJXKZ010000004.1"/>
</dbReference>
<feature type="domain" description="RimM N-terminal" evidence="2">
    <location>
        <begin position="12"/>
        <end position="89"/>
    </location>
</feature>
<evidence type="ECO:0000259" key="3">
    <source>
        <dbReference type="Pfam" id="PF24986"/>
    </source>
</evidence>
<dbReference type="Pfam" id="PF01782">
    <property type="entry name" value="RimM"/>
    <property type="match status" value="1"/>
</dbReference>
<gene>
    <name evidence="1" type="primary">rimM</name>
    <name evidence="4" type="ORF">LH29_16820</name>
</gene>
<feature type="domain" description="Ribosome maturation factor RimM PRC barrel" evidence="3">
    <location>
        <begin position="107"/>
        <end position="172"/>
    </location>
</feature>
<keyword evidence="1" id="KW-0698">rRNA processing</keyword>
<dbReference type="GO" id="GO:0043022">
    <property type="term" value="F:ribosome binding"/>
    <property type="evidence" value="ECO:0007669"/>
    <property type="project" value="InterPro"/>
</dbReference>
<keyword evidence="1" id="KW-0690">Ribosome biogenesis</keyword>
<evidence type="ECO:0000259" key="2">
    <source>
        <dbReference type="Pfam" id="PF01782"/>
    </source>
</evidence>
<evidence type="ECO:0000256" key="1">
    <source>
        <dbReference type="HAMAP-Rule" id="MF_00014"/>
    </source>
</evidence>
<dbReference type="HAMAP" id="MF_00014">
    <property type="entry name" value="Ribosome_mat_RimM"/>
    <property type="match status" value="1"/>
</dbReference>
<dbReference type="GO" id="GO:0006364">
    <property type="term" value="P:rRNA processing"/>
    <property type="evidence" value="ECO:0007669"/>
    <property type="project" value="UniProtKB-UniRule"/>
</dbReference>
<sequence>METIPKTDCQKVGFFRKTHGVHGEVVLEFDEQFEYSVEDSDRFFVELDGLLVPFFVEKDGFRFRSSKTAIVKFDWVDDEKYAKRLIGASAYLFHSEIIDEQDENESTFEGLMLIDSKLGEIGVIDQVDDYSGNIVFTVSYRGEELLIPFHEEMLVSYSESESTLTLKLPDGLIDA</sequence>
<comment type="caution">
    <text evidence="4">The sequence shown here is derived from an EMBL/GenBank/DDBJ whole genome shotgun (WGS) entry which is preliminary data.</text>
</comment>
<comment type="subunit">
    <text evidence="1">Binds ribosomal protein uS19.</text>
</comment>
<keyword evidence="5" id="KW-1185">Reference proteome</keyword>
<dbReference type="AlphaFoldDB" id="A0A0D8J929"/>
<evidence type="ECO:0000313" key="4">
    <source>
        <dbReference type="EMBL" id="KJF43046.1"/>
    </source>
</evidence>
<protein>
    <recommendedName>
        <fullName evidence="1">Ribosome maturation factor RimM</fullName>
    </recommendedName>
</protein>
<comment type="similarity">
    <text evidence="1">Belongs to the RimM family.</text>
</comment>
<comment type="domain">
    <text evidence="1">The PRC barrel domain binds ribosomal protein uS19.</text>
</comment>
<dbReference type="InterPro" id="IPR036976">
    <property type="entry name" value="RimM_N_sf"/>
</dbReference>
<dbReference type="GO" id="GO:0005840">
    <property type="term" value="C:ribosome"/>
    <property type="evidence" value="ECO:0007669"/>
    <property type="project" value="InterPro"/>
</dbReference>
<dbReference type="InterPro" id="IPR011033">
    <property type="entry name" value="PRC_barrel-like_sf"/>
</dbReference>
<dbReference type="STRING" id="1544798.LH29_16820"/>
<accession>A0A0D8J929</accession>
<dbReference type="SUPFAM" id="SSF50346">
    <property type="entry name" value="PRC-barrel domain"/>
    <property type="match status" value="1"/>
</dbReference>
<organism evidence="4 5">
    <name type="scientific">Draconibacterium sediminis</name>
    <dbReference type="NCBI Taxonomy" id="1544798"/>
    <lineage>
        <taxon>Bacteria</taxon>
        <taxon>Pseudomonadati</taxon>
        <taxon>Bacteroidota</taxon>
        <taxon>Bacteroidia</taxon>
        <taxon>Marinilabiliales</taxon>
        <taxon>Prolixibacteraceae</taxon>
        <taxon>Draconibacterium</taxon>
    </lineage>
</organism>
<dbReference type="OrthoDB" id="9810331at2"/>
<dbReference type="Proteomes" id="UP000032544">
    <property type="component" value="Unassembled WGS sequence"/>
</dbReference>
<comment type="function">
    <text evidence="1">An accessory protein needed during the final step in the assembly of 30S ribosomal subunit, possibly for assembly of the head region. Essential for efficient processing of 16S rRNA. May be needed both before and after RbfA during the maturation of 16S rRNA. It has affinity for free ribosomal 30S subunits but not for 70S ribosomes.</text>
</comment>
<dbReference type="EMBL" id="JRHC01000004">
    <property type="protein sequence ID" value="KJF43046.1"/>
    <property type="molecule type" value="Genomic_DNA"/>
</dbReference>
<dbReference type="InterPro" id="IPR011961">
    <property type="entry name" value="RimM"/>
</dbReference>
<reference evidence="4 5" key="1">
    <citation type="submission" date="2014-09" db="EMBL/GenBank/DDBJ databases">
        <title>Draft Genome Sequence of Draconibacterium sp. JN14CK-3.</title>
        <authorList>
            <person name="Dong C."/>
            <person name="Lai Q."/>
            <person name="Shao Z."/>
        </authorList>
    </citation>
    <scope>NUCLEOTIDE SEQUENCE [LARGE SCALE GENOMIC DNA]</scope>
    <source>
        <strain evidence="4 5">JN14CK-3</strain>
    </source>
</reference>
<name>A0A0D8J929_9BACT</name>
<dbReference type="InterPro" id="IPR056792">
    <property type="entry name" value="PRC_RimM"/>
</dbReference>
<evidence type="ECO:0000313" key="5">
    <source>
        <dbReference type="Proteomes" id="UP000032544"/>
    </source>
</evidence>
<dbReference type="Pfam" id="PF24986">
    <property type="entry name" value="PRC_RimM"/>
    <property type="match status" value="1"/>
</dbReference>
<proteinExistence type="inferred from homology"/>
<dbReference type="Gene3D" id="2.40.30.60">
    <property type="entry name" value="RimM"/>
    <property type="match status" value="1"/>
</dbReference>